<dbReference type="EMBL" id="JAIZAY010001743">
    <property type="protein sequence ID" value="KAJ8017493.1"/>
    <property type="molecule type" value="Genomic_DNA"/>
</dbReference>
<name>A0A9Q1B9W9_HOLLE</name>
<keyword evidence="8" id="KW-1185">Reference proteome</keyword>
<sequence>MTETSVDKDEAVGIPVSYEAENSRTSKITKQLVKHRGLLYAFGATYCYAVPSICVKVLHGKANPNELAFLRAVMICLMSLVVIAYKGIAIKPNSWPELKFFIIHAMFSTMAVACSFFAFQNMRAADAAAIMYAYPALTGLVGRFWLKEPFRLMEVILLMITMSGVVIVAQPSFIFGSREEVTGNTIGHPLAPVVAFTGCICVACVVLTVRAMGKQSIDAVKVLFYYGILGSFFPAVVTSATGQWTVPSCVITRLLILVIGVGSFLANLLFVQALAIENAVYVAMICMNEALVVFVLETIFLGISPEVLSVVGILLILGSSALLTLKRISNSKPKKDDNSQRISEEFSADRNISHTEEVKENLDRS</sequence>
<feature type="transmembrane region" description="Helical" evidence="5">
    <location>
        <begin position="307"/>
        <end position="325"/>
    </location>
</feature>
<feature type="transmembrane region" description="Helical" evidence="5">
    <location>
        <begin position="223"/>
        <end position="244"/>
    </location>
</feature>
<comment type="subcellular location">
    <subcellularLocation>
        <location evidence="1">Membrane</location>
        <topology evidence="1">Multi-pass membrane protein</topology>
    </subcellularLocation>
</comment>
<evidence type="ECO:0000259" key="6">
    <source>
        <dbReference type="Pfam" id="PF00892"/>
    </source>
</evidence>
<feature type="transmembrane region" description="Helical" evidence="5">
    <location>
        <begin position="250"/>
        <end position="271"/>
    </location>
</feature>
<evidence type="ECO:0000256" key="3">
    <source>
        <dbReference type="ARBA" id="ARBA00022989"/>
    </source>
</evidence>
<keyword evidence="3 5" id="KW-1133">Transmembrane helix</keyword>
<feature type="transmembrane region" description="Helical" evidence="5">
    <location>
        <begin position="155"/>
        <end position="175"/>
    </location>
</feature>
<dbReference type="AlphaFoldDB" id="A0A9Q1B9W9"/>
<reference evidence="7" key="1">
    <citation type="submission" date="2021-10" db="EMBL/GenBank/DDBJ databases">
        <title>Tropical sea cucumber genome reveals ecological adaptation and Cuvierian tubules defense mechanism.</title>
        <authorList>
            <person name="Chen T."/>
        </authorList>
    </citation>
    <scope>NUCLEOTIDE SEQUENCE</scope>
    <source>
        <strain evidence="7">Nanhai2018</strain>
        <tissue evidence="7">Muscle</tissue>
    </source>
</reference>
<dbReference type="InterPro" id="IPR000620">
    <property type="entry name" value="EamA_dom"/>
</dbReference>
<dbReference type="InterPro" id="IPR037185">
    <property type="entry name" value="EmrE-like"/>
</dbReference>
<evidence type="ECO:0000256" key="4">
    <source>
        <dbReference type="ARBA" id="ARBA00023136"/>
    </source>
</evidence>
<dbReference type="SUPFAM" id="SSF103481">
    <property type="entry name" value="Multidrug resistance efflux transporter EmrE"/>
    <property type="match status" value="2"/>
</dbReference>
<feature type="transmembrane region" description="Helical" evidence="5">
    <location>
        <begin position="100"/>
        <end position="119"/>
    </location>
</feature>
<feature type="transmembrane region" description="Helical" evidence="5">
    <location>
        <begin position="70"/>
        <end position="88"/>
    </location>
</feature>
<protein>
    <submittedName>
        <fullName evidence="7">Solute carrier family 35 member G1</fullName>
    </submittedName>
</protein>
<evidence type="ECO:0000313" key="8">
    <source>
        <dbReference type="Proteomes" id="UP001152320"/>
    </source>
</evidence>
<comment type="caution">
    <text evidence="7">The sequence shown here is derived from an EMBL/GenBank/DDBJ whole genome shotgun (WGS) entry which is preliminary data.</text>
</comment>
<keyword evidence="2 5" id="KW-0812">Transmembrane</keyword>
<feature type="transmembrane region" description="Helical" evidence="5">
    <location>
        <begin position="125"/>
        <end position="146"/>
    </location>
</feature>
<keyword evidence="4 5" id="KW-0472">Membrane</keyword>
<organism evidence="7 8">
    <name type="scientific">Holothuria leucospilota</name>
    <name type="common">Black long sea cucumber</name>
    <name type="synonym">Mertensiothuria leucospilota</name>
    <dbReference type="NCBI Taxonomy" id="206669"/>
    <lineage>
        <taxon>Eukaryota</taxon>
        <taxon>Metazoa</taxon>
        <taxon>Echinodermata</taxon>
        <taxon>Eleutherozoa</taxon>
        <taxon>Echinozoa</taxon>
        <taxon>Holothuroidea</taxon>
        <taxon>Aspidochirotacea</taxon>
        <taxon>Aspidochirotida</taxon>
        <taxon>Holothuriidae</taxon>
        <taxon>Holothuria</taxon>
    </lineage>
</organism>
<dbReference type="Proteomes" id="UP001152320">
    <property type="component" value="Unassembled WGS sequence"/>
</dbReference>
<evidence type="ECO:0000256" key="1">
    <source>
        <dbReference type="ARBA" id="ARBA00004141"/>
    </source>
</evidence>
<dbReference type="PANTHER" id="PTHR22911:SF6">
    <property type="entry name" value="SOLUTE CARRIER FAMILY 35 MEMBER G1"/>
    <property type="match status" value="1"/>
</dbReference>
<gene>
    <name evidence="7" type="ORF">HOLleu_45057</name>
</gene>
<feature type="transmembrane region" description="Helical" evidence="5">
    <location>
        <begin position="190"/>
        <end position="211"/>
    </location>
</feature>
<evidence type="ECO:0000256" key="2">
    <source>
        <dbReference type="ARBA" id="ARBA00022692"/>
    </source>
</evidence>
<dbReference type="PANTHER" id="PTHR22911">
    <property type="entry name" value="ACYL-MALONYL CONDENSING ENZYME-RELATED"/>
    <property type="match status" value="1"/>
</dbReference>
<evidence type="ECO:0000313" key="7">
    <source>
        <dbReference type="EMBL" id="KAJ8017493.1"/>
    </source>
</evidence>
<feature type="domain" description="EamA" evidence="6">
    <location>
        <begin position="36"/>
        <end position="168"/>
    </location>
</feature>
<evidence type="ECO:0000256" key="5">
    <source>
        <dbReference type="SAM" id="Phobius"/>
    </source>
</evidence>
<accession>A0A9Q1B9W9</accession>
<feature type="transmembrane region" description="Helical" evidence="5">
    <location>
        <begin position="37"/>
        <end position="58"/>
    </location>
</feature>
<dbReference type="GO" id="GO:0016020">
    <property type="term" value="C:membrane"/>
    <property type="evidence" value="ECO:0007669"/>
    <property type="project" value="UniProtKB-SubCell"/>
</dbReference>
<dbReference type="OrthoDB" id="6502282at2759"/>
<proteinExistence type="predicted"/>
<feature type="transmembrane region" description="Helical" evidence="5">
    <location>
        <begin position="278"/>
        <end position="301"/>
    </location>
</feature>
<dbReference type="Pfam" id="PF00892">
    <property type="entry name" value="EamA"/>
    <property type="match status" value="1"/>
</dbReference>